<evidence type="ECO:0000313" key="13">
    <source>
        <dbReference type="Proteomes" id="UP000031364"/>
    </source>
</evidence>
<comment type="caution">
    <text evidence="12">The sequence shown here is derived from an EMBL/GenBank/DDBJ whole genome shotgun (WGS) entry which is preliminary data.</text>
</comment>
<dbReference type="InterPro" id="IPR041916">
    <property type="entry name" value="Anti_sigma_zinc_sf"/>
</dbReference>
<feature type="domain" description="Anti-sigma-K factor RskA N-terminal" evidence="11">
    <location>
        <begin position="12"/>
        <end position="59"/>
    </location>
</feature>
<dbReference type="Proteomes" id="UP000031364">
    <property type="component" value="Unassembled WGS sequence"/>
</dbReference>
<gene>
    <name evidence="12" type="ORF">FG87_38370</name>
</gene>
<dbReference type="InterPro" id="IPR053877">
    <property type="entry name" value="RskA_N"/>
</dbReference>
<evidence type="ECO:0000256" key="8">
    <source>
        <dbReference type="ARBA" id="ARBA00029829"/>
    </source>
</evidence>
<dbReference type="Pfam" id="PF10099">
    <property type="entry name" value="RskA_C"/>
    <property type="match status" value="1"/>
</dbReference>
<dbReference type="InterPro" id="IPR018764">
    <property type="entry name" value="RskA_C"/>
</dbReference>
<evidence type="ECO:0000256" key="1">
    <source>
        <dbReference type="ARBA" id="ARBA00004162"/>
    </source>
</evidence>
<keyword evidence="3" id="KW-0812">Transmembrane</keyword>
<evidence type="ECO:0000256" key="4">
    <source>
        <dbReference type="ARBA" id="ARBA00022989"/>
    </source>
</evidence>
<evidence type="ECO:0000313" key="12">
    <source>
        <dbReference type="EMBL" id="KIA60213.1"/>
    </source>
</evidence>
<evidence type="ECO:0000256" key="5">
    <source>
        <dbReference type="ARBA" id="ARBA00023015"/>
    </source>
</evidence>
<protein>
    <recommendedName>
        <fullName evidence="9">Regulator of SigK</fullName>
    </recommendedName>
    <alternativeName>
        <fullName evidence="8">Sigma-K anti-sigma factor RskA</fullName>
    </alternativeName>
</protein>
<keyword evidence="4" id="KW-1133">Transmembrane helix</keyword>
<feature type="domain" description="Anti-sigma K factor RskA C-terminal" evidence="10">
    <location>
        <begin position="101"/>
        <end position="227"/>
    </location>
</feature>
<evidence type="ECO:0000256" key="7">
    <source>
        <dbReference type="ARBA" id="ARBA00023163"/>
    </source>
</evidence>
<dbReference type="Pfam" id="PF22618">
    <property type="entry name" value="RskA_N"/>
    <property type="match status" value="1"/>
</dbReference>
<dbReference type="PANTHER" id="PTHR37461:SF1">
    <property type="entry name" value="ANTI-SIGMA-K FACTOR RSKA"/>
    <property type="match status" value="1"/>
</dbReference>
<keyword evidence="7" id="KW-0804">Transcription</keyword>
<reference evidence="12 13" key="1">
    <citation type="journal article" date="2014" name="Int. J. Syst. Evol. Microbiol.">
        <title>Nocardia vulneris sp. nov., isolated from wounds of human patients in North America.</title>
        <authorList>
            <person name="Lasker B.A."/>
            <person name="Bell M."/>
            <person name="Klenk H.P."/>
            <person name="Sproer C."/>
            <person name="Schumann C."/>
            <person name="Schumann P."/>
            <person name="Brown J.M."/>
        </authorList>
    </citation>
    <scope>NUCLEOTIDE SEQUENCE [LARGE SCALE GENOMIC DNA]</scope>
    <source>
        <strain evidence="12 13">W9851</strain>
    </source>
</reference>
<keyword evidence="6" id="KW-0472">Membrane</keyword>
<proteinExistence type="predicted"/>
<dbReference type="RefSeq" id="WP_043681010.1">
    <property type="nucleotide sequence ID" value="NZ_BDCI01000042.1"/>
</dbReference>
<evidence type="ECO:0000256" key="3">
    <source>
        <dbReference type="ARBA" id="ARBA00022692"/>
    </source>
</evidence>
<evidence type="ECO:0000259" key="10">
    <source>
        <dbReference type="Pfam" id="PF10099"/>
    </source>
</evidence>
<accession>A0ABR4Z4G5</accession>
<organism evidence="12 13">
    <name type="scientific">Nocardia vulneris</name>
    <dbReference type="NCBI Taxonomy" id="1141657"/>
    <lineage>
        <taxon>Bacteria</taxon>
        <taxon>Bacillati</taxon>
        <taxon>Actinomycetota</taxon>
        <taxon>Actinomycetes</taxon>
        <taxon>Mycobacteriales</taxon>
        <taxon>Nocardiaceae</taxon>
        <taxon>Nocardia</taxon>
    </lineage>
</organism>
<name>A0ABR4Z4G5_9NOCA</name>
<evidence type="ECO:0000259" key="11">
    <source>
        <dbReference type="Pfam" id="PF22618"/>
    </source>
</evidence>
<sequence>MAEVPPRSDAELLDLAYPCALDAVAEIERRHIEERLEAADPAVRQAFLDTVWRMREVMARVAALDAQEPPPELEARILAALPDERTGPSAGWSRRMRWAVPVAAAACLVIGGVVVADRINDTPARVPSAEQTTRTLAGPVTGGGSLVVEISPQQRVARVAFDGVAQPPADHVYQVWLLAGTQPRSAGVLAELPSTTKPFVTAFAPGEQLAISVEPLGGSPAPTTDPIAGVVLP</sequence>
<dbReference type="PANTHER" id="PTHR37461">
    <property type="entry name" value="ANTI-SIGMA-K FACTOR RSKA"/>
    <property type="match status" value="1"/>
</dbReference>
<evidence type="ECO:0000256" key="9">
    <source>
        <dbReference type="ARBA" id="ARBA00030803"/>
    </source>
</evidence>
<evidence type="ECO:0000256" key="2">
    <source>
        <dbReference type="ARBA" id="ARBA00022475"/>
    </source>
</evidence>
<comment type="subcellular location">
    <subcellularLocation>
        <location evidence="1">Cell membrane</location>
        <topology evidence="1">Single-pass membrane protein</topology>
    </subcellularLocation>
</comment>
<keyword evidence="13" id="KW-1185">Reference proteome</keyword>
<dbReference type="Gene3D" id="1.10.10.1320">
    <property type="entry name" value="Anti-sigma factor, zinc-finger domain"/>
    <property type="match status" value="1"/>
</dbReference>
<keyword evidence="5" id="KW-0805">Transcription regulation</keyword>
<dbReference type="InterPro" id="IPR051474">
    <property type="entry name" value="Anti-sigma-K/W_factor"/>
</dbReference>
<keyword evidence="2" id="KW-1003">Cell membrane</keyword>
<dbReference type="EMBL" id="JNFP01000076">
    <property type="protein sequence ID" value="KIA60213.1"/>
    <property type="molecule type" value="Genomic_DNA"/>
</dbReference>
<evidence type="ECO:0000256" key="6">
    <source>
        <dbReference type="ARBA" id="ARBA00023136"/>
    </source>
</evidence>